<dbReference type="Proteomes" id="UP000317593">
    <property type="component" value="Unassembled WGS sequence"/>
</dbReference>
<feature type="region of interest" description="Disordered" evidence="1">
    <location>
        <begin position="1"/>
        <end position="27"/>
    </location>
</feature>
<dbReference type="AlphaFoldDB" id="A0A521FG92"/>
<accession>A0A521FG92</accession>
<evidence type="ECO:0000313" key="3">
    <source>
        <dbReference type="Proteomes" id="UP000317593"/>
    </source>
</evidence>
<protein>
    <submittedName>
        <fullName evidence="2">Uncharacterized protein</fullName>
    </submittedName>
</protein>
<keyword evidence="3" id="KW-1185">Reference proteome</keyword>
<organism evidence="2 3">
    <name type="scientific">Fodinibius sediminis</name>
    <dbReference type="NCBI Taxonomy" id="1214077"/>
    <lineage>
        <taxon>Bacteria</taxon>
        <taxon>Pseudomonadati</taxon>
        <taxon>Balneolota</taxon>
        <taxon>Balneolia</taxon>
        <taxon>Balneolales</taxon>
        <taxon>Balneolaceae</taxon>
        <taxon>Fodinibius</taxon>
    </lineage>
</organism>
<evidence type="ECO:0000313" key="2">
    <source>
        <dbReference type="EMBL" id="SMO95213.1"/>
    </source>
</evidence>
<proteinExistence type="predicted"/>
<gene>
    <name evidence="2" type="ORF">SAMN06265218_1351</name>
</gene>
<dbReference type="EMBL" id="FXTH01000035">
    <property type="protein sequence ID" value="SMO95213.1"/>
    <property type="molecule type" value="Genomic_DNA"/>
</dbReference>
<feature type="non-terminal residue" evidence="2">
    <location>
        <position position="1"/>
    </location>
</feature>
<reference evidence="2 3" key="1">
    <citation type="submission" date="2017-05" db="EMBL/GenBank/DDBJ databases">
        <authorList>
            <person name="Varghese N."/>
            <person name="Submissions S."/>
        </authorList>
    </citation>
    <scope>NUCLEOTIDE SEQUENCE [LARGE SCALE GENOMIC DNA]</scope>
    <source>
        <strain evidence="2 3">DSM 21194</strain>
    </source>
</reference>
<name>A0A521FG92_9BACT</name>
<sequence>NDIIHAVGPGKEEEDLQSNILKTEEEE</sequence>
<evidence type="ECO:0000256" key="1">
    <source>
        <dbReference type="SAM" id="MobiDB-lite"/>
    </source>
</evidence>